<dbReference type="OrthoDB" id="9788304at2"/>
<name>A0A1B1YDL2_THEST</name>
<evidence type="ECO:0000313" key="3">
    <source>
        <dbReference type="EMBL" id="ANW98845.1"/>
    </source>
</evidence>
<evidence type="ECO:0000313" key="4">
    <source>
        <dbReference type="Proteomes" id="UP000092971"/>
    </source>
</evidence>
<feature type="coiled-coil region" evidence="1">
    <location>
        <begin position="24"/>
        <end position="91"/>
    </location>
</feature>
<dbReference type="InterPro" id="IPR026870">
    <property type="entry name" value="Zinc_ribbon_dom"/>
</dbReference>
<dbReference type="Pfam" id="PF13240">
    <property type="entry name" value="Zn_Ribbon_1"/>
    <property type="match status" value="1"/>
</dbReference>
<protein>
    <recommendedName>
        <fullName evidence="2">Zinc-ribbon domain-containing protein</fullName>
    </recommendedName>
</protein>
<gene>
    <name evidence="3" type="ORF">CSTERTH_07310</name>
</gene>
<dbReference type="Proteomes" id="UP000092971">
    <property type="component" value="Chromosome"/>
</dbReference>
<dbReference type="EMBL" id="CP014672">
    <property type="protein sequence ID" value="ANW98845.1"/>
    <property type="molecule type" value="Genomic_DNA"/>
</dbReference>
<evidence type="ECO:0000259" key="2">
    <source>
        <dbReference type="Pfam" id="PF13240"/>
    </source>
</evidence>
<dbReference type="AlphaFoldDB" id="A0A1B1YDL2"/>
<sequence>MALIDDLKKATKNIAQKTGELVEISKLNLSISQEKDKVEKLYAEIGKAVYEQYKAGNDVGFSDKCAAIAEIENKIEELQQKIRELRNVKKCPSCGAEVEADTVYCPKCGTKQ</sequence>
<organism evidence="3 4">
    <name type="scientific">Thermoclostridium stercorarium subsp. thermolacticum DSM 2910</name>
    <dbReference type="NCBI Taxonomy" id="1121336"/>
    <lineage>
        <taxon>Bacteria</taxon>
        <taxon>Bacillati</taxon>
        <taxon>Bacillota</taxon>
        <taxon>Clostridia</taxon>
        <taxon>Eubacteriales</taxon>
        <taxon>Oscillospiraceae</taxon>
        <taxon>Thermoclostridium</taxon>
    </lineage>
</organism>
<proteinExistence type="predicted"/>
<accession>A0A1B1YDL2</accession>
<dbReference type="RefSeq" id="WP_015359167.1">
    <property type="nucleotide sequence ID" value="NZ_CP014672.1"/>
</dbReference>
<reference evidence="3 4" key="1">
    <citation type="submission" date="2016-02" db="EMBL/GenBank/DDBJ databases">
        <title>Comparison of Clostridium stercorarium subspecies using comparative genomics and transcriptomics.</title>
        <authorList>
            <person name="Schellenberg J."/>
            <person name="Thallinger G."/>
            <person name="Levin D.B."/>
            <person name="Zhang X."/>
            <person name="Alvare G."/>
            <person name="Fristensky B."/>
            <person name="Sparling R."/>
        </authorList>
    </citation>
    <scope>NUCLEOTIDE SEQUENCE [LARGE SCALE GENOMIC DNA]</scope>
    <source>
        <strain evidence="3 4">DSM 2910</strain>
    </source>
</reference>
<keyword evidence="1" id="KW-0175">Coiled coil</keyword>
<feature type="domain" description="Zinc-ribbon" evidence="2">
    <location>
        <begin position="90"/>
        <end position="111"/>
    </location>
</feature>
<evidence type="ECO:0000256" key="1">
    <source>
        <dbReference type="SAM" id="Coils"/>
    </source>
</evidence>